<reference evidence="3" key="1">
    <citation type="journal article" date="2019" name="Int. J. Syst. Evol. Microbiol.">
        <title>The Global Catalogue of Microorganisms (GCM) 10K type strain sequencing project: providing services to taxonomists for standard genome sequencing and annotation.</title>
        <authorList>
            <consortium name="The Broad Institute Genomics Platform"/>
            <consortium name="The Broad Institute Genome Sequencing Center for Infectious Disease"/>
            <person name="Wu L."/>
            <person name="Ma J."/>
        </authorList>
    </citation>
    <scope>NUCLEOTIDE SEQUENCE [LARGE SCALE GENOMIC DNA]</scope>
    <source>
        <strain evidence="3">JCM 17551</strain>
    </source>
</reference>
<dbReference type="InterPro" id="IPR050266">
    <property type="entry name" value="AB_hydrolase_sf"/>
</dbReference>
<dbReference type="SUPFAM" id="SSF53474">
    <property type="entry name" value="alpha/beta-Hydrolases"/>
    <property type="match status" value="1"/>
</dbReference>
<dbReference type="RefSeq" id="WP_344800716.1">
    <property type="nucleotide sequence ID" value="NZ_BAABBN010000017.1"/>
</dbReference>
<keyword evidence="2" id="KW-0378">Hydrolase</keyword>
<name>A0ABP7NC44_9GAMM</name>
<dbReference type="PANTHER" id="PTHR43798:SF24">
    <property type="entry name" value="CIS-3-ALKYL-4-ALKYLOXETAN-2-ONE DECARBOXYLASE"/>
    <property type="match status" value="1"/>
</dbReference>
<dbReference type="GO" id="GO:0016787">
    <property type="term" value="F:hydrolase activity"/>
    <property type="evidence" value="ECO:0007669"/>
    <property type="project" value="UniProtKB-KW"/>
</dbReference>
<dbReference type="Proteomes" id="UP001501565">
    <property type="component" value="Unassembled WGS sequence"/>
</dbReference>
<dbReference type="PANTHER" id="PTHR43798">
    <property type="entry name" value="MONOACYLGLYCEROL LIPASE"/>
    <property type="match status" value="1"/>
</dbReference>
<dbReference type="Gene3D" id="3.40.50.1820">
    <property type="entry name" value="alpha/beta hydrolase"/>
    <property type="match status" value="1"/>
</dbReference>
<protein>
    <submittedName>
        <fullName evidence="2">Alpha/beta fold hydrolase</fullName>
    </submittedName>
</protein>
<evidence type="ECO:0000313" key="2">
    <source>
        <dbReference type="EMBL" id="GAA3942478.1"/>
    </source>
</evidence>
<accession>A0ABP7NC44</accession>
<comment type="caution">
    <text evidence="2">The sequence shown here is derived from an EMBL/GenBank/DDBJ whole genome shotgun (WGS) entry which is preliminary data.</text>
</comment>
<dbReference type="InterPro" id="IPR000073">
    <property type="entry name" value="AB_hydrolase_1"/>
</dbReference>
<sequence>MQLTVNGQTIKYLLRGEGEPILFLHGNPDTSHLWSGMIALLEKQYLCIAPDLPGYGESEIAPDFDFSLSGQANFIDDFVKALKLDSPVHLVVHDVGAFFGLSWAVACSEQVRSITIFNTAYTRDYRWHKLGRIWRTPLLGELSLALMDERTFVGSIRRVAPKLPKNVITQSYQQLTKKTHKTMLKLYRAMNPSVFIGWDERFQRVARQTPVQVVWGSQDPYIERRIARTFGTEKITYLEDYSHWVPAEAPEQAAECLVSFLNDLD</sequence>
<dbReference type="Pfam" id="PF00561">
    <property type="entry name" value="Abhydrolase_1"/>
    <property type="match status" value="1"/>
</dbReference>
<dbReference type="EMBL" id="BAABBN010000017">
    <property type="protein sequence ID" value="GAA3942478.1"/>
    <property type="molecule type" value="Genomic_DNA"/>
</dbReference>
<proteinExistence type="predicted"/>
<evidence type="ECO:0000259" key="1">
    <source>
        <dbReference type="Pfam" id="PF00561"/>
    </source>
</evidence>
<organism evidence="2 3">
    <name type="scientific">Litoribacillus peritrichatus</name>
    <dbReference type="NCBI Taxonomy" id="718191"/>
    <lineage>
        <taxon>Bacteria</taxon>
        <taxon>Pseudomonadati</taxon>
        <taxon>Pseudomonadota</taxon>
        <taxon>Gammaproteobacteria</taxon>
        <taxon>Oceanospirillales</taxon>
        <taxon>Oceanospirillaceae</taxon>
        <taxon>Litoribacillus</taxon>
    </lineage>
</organism>
<feature type="domain" description="AB hydrolase-1" evidence="1">
    <location>
        <begin position="20"/>
        <end position="224"/>
    </location>
</feature>
<evidence type="ECO:0000313" key="3">
    <source>
        <dbReference type="Proteomes" id="UP001501565"/>
    </source>
</evidence>
<dbReference type="InterPro" id="IPR029058">
    <property type="entry name" value="AB_hydrolase_fold"/>
</dbReference>
<keyword evidence="3" id="KW-1185">Reference proteome</keyword>
<gene>
    <name evidence="2" type="ORF">GCM10022277_42880</name>
</gene>